<comment type="caution">
    <text evidence="1">The sequence shown here is derived from an EMBL/GenBank/DDBJ whole genome shotgun (WGS) entry which is preliminary data.</text>
</comment>
<dbReference type="RefSeq" id="WP_214171701.1">
    <property type="nucleotide sequence ID" value="NZ_JAHCVJ010000004.1"/>
</dbReference>
<reference evidence="1 2" key="1">
    <citation type="submission" date="2021-05" db="EMBL/GenBank/DDBJ databases">
        <title>The draft genome of Geobacter pelophilus DSM 12255.</title>
        <authorList>
            <person name="Xu Z."/>
            <person name="Masuda Y."/>
            <person name="Itoh H."/>
            <person name="Senoo K."/>
        </authorList>
    </citation>
    <scope>NUCLEOTIDE SEQUENCE [LARGE SCALE GENOMIC DNA]</scope>
    <source>
        <strain evidence="1 2">DSM 12255</strain>
    </source>
</reference>
<keyword evidence="2" id="KW-1185">Reference proteome</keyword>
<evidence type="ECO:0000313" key="1">
    <source>
        <dbReference type="EMBL" id="MBT0664927.1"/>
    </source>
</evidence>
<evidence type="ECO:0000313" key="2">
    <source>
        <dbReference type="Proteomes" id="UP000811899"/>
    </source>
</evidence>
<organism evidence="1 2">
    <name type="scientific">Geoanaerobacter pelophilus</name>
    <dbReference type="NCBI Taxonomy" id="60036"/>
    <lineage>
        <taxon>Bacteria</taxon>
        <taxon>Pseudomonadati</taxon>
        <taxon>Thermodesulfobacteriota</taxon>
        <taxon>Desulfuromonadia</taxon>
        <taxon>Geobacterales</taxon>
        <taxon>Geobacteraceae</taxon>
        <taxon>Geoanaerobacter</taxon>
    </lineage>
</organism>
<proteinExistence type="predicted"/>
<name>A0AAW4LAN5_9BACT</name>
<dbReference type="EMBL" id="JAHCVJ010000004">
    <property type="protein sequence ID" value="MBT0664927.1"/>
    <property type="molecule type" value="Genomic_DNA"/>
</dbReference>
<gene>
    <name evidence="1" type="ORF">KI809_11505</name>
</gene>
<sequence>MIEFNFKGISVSATVEMERYDYRDNGGHYKTRFNRNTLVKANFWGFVIDNDLYELATVKSSLNYFMQAYWKRTSKAGSKIELVTVLKRNNCGNSQALYLVARQKDGIHSLEISLVEKGAPAGKIYLNGQEVITLDIAIGKAINLLTPDYNIVEGNI</sequence>
<accession>A0AAW4LAN5</accession>
<protein>
    <submittedName>
        <fullName evidence="1">Uncharacterized protein</fullName>
    </submittedName>
</protein>
<dbReference type="AlphaFoldDB" id="A0AAW4LAN5"/>
<dbReference type="Proteomes" id="UP000811899">
    <property type="component" value="Unassembled WGS sequence"/>
</dbReference>